<keyword evidence="1" id="KW-0472">Membrane</keyword>
<dbReference type="EMBL" id="FOJN01000002">
    <property type="protein sequence ID" value="SFA41361.1"/>
    <property type="molecule type" value="Genomic_DNA"/>
</dbReference>
<organism evidence="2 3">
    <name type="scientific">Rhodococcoides kroppenstedtii</name>
    <dbReference type="NCBI Taxonomy" id="293050"/>
    <lineage>
        <taxon>Bacteria</taxon>
        <taxon>Bacillati</taxon>
        <taxon>Actinomycetota</taxon>
        <taxon>Actinomycetes</taxon>
        <taxon>Mycobacteriales</taxon>
        <taxon>Nocardiaceae</taxon>
        <taxon>Rhodococcoides</taxon>
    </lineage>
</organism>
<keyword evidence="1" id="KW-1133">Transmembrane helix</keyword>
<dbReference type="Proteomes" id="UP000182054">
    <property type="component" value="Unassembled WGS sequence"/>
</dbReference>
<evidence type="ECO:0000313" key="2">
    <source>
        <dbReference type="EMBL" id="SFA41361.1"/>
    </source>
</evidence>
<dbReference type="AlphaFoldDB" id="A0A1I0SPC9"/>
<name>A0A1I0SPC9_9NOCA</name>
<keyword evidence="1" id="KW-0812">Transmembrane</keyword>
<gene>
    <name evidence="2" type="ORF">SAMN05444374_10264</name>
</gene>
<protein>
    <submittedName>
        <fullName evidence="2">Uncharacterized protein</fullName>
    </submittedName>
</protein>
<evidence type="ECO:0000256" key="1">
    <source>
        <dbReference type="SAM" id="Phobius"/>
    </source>
</evidence>
<proteinExistence type="predicted"/>
<accession>A0A1I0SPC9</accession>
<feature type="transmembrane region" description="Helical" evidence="1">
    <location>
        <begin position="6"/>
        <end position="28"/>
    </location>
</feature>
<evidence type="ECO:0000313" key="3">
    <source>
        <dbReference type="Proteomes" id="UP000182054"/>
    </source>
</evidence>
<reference evidence="2 3" key="1">
    <citation type="submission" date="2016-10" db="EMBL/GenBank/DDBJ databases">
        <authorList>
            <person name="de Groot N.N."/>
        </authorList>
    </citation>
    <scope>NUCLEOTIDE SEQUENCE [LARGE SCALE GENOMIC DNA]</scope>
    <source>
        <strain evidence="2 3">DSM 44908</strain>
    </source>
</reference>
<sequence length="185" mass="20711">MIWWFEWIKVAATLTGPALAAGLVWLGWSRTDRDAKSRDEDNWRRTTLANAVTDLISVAEDLVAEPTSIKNVQQVRDHSSKRAVLGQKVLMIDMCGSAEMALLAKRYEMSIIVYSNWSNKAFAGGTADLDLLAEAGYQGKLAEHGNQVVYYREKLAQELKNDVMPRRSRLSAAERASANPEEKRP</sequence>